<gene>
    <name evidence="3" type="ORF">BP5796_10054</name>
</gene>
<dbReference type="PANTHER" id="PTHR48081:SF2">
    <property type="entry name" value="ALPHA_BETA-HYDROLASE"/>
    <property type="match status" value="1"/>
</dbReference>
<keyword evidence="1" id="KW-0378">Hydrolase</keyword>
<sequence>MLRHGYLKSPVHWREVDRGDLHGLWIAEVDTSDPDIVVYYAHGGGFSMGSTYFYLEFLIVWLTLLKRAGFRRPAIFALEYTLVGTLPNDACYPTQLNQAIAGYEYVLSMVRDPSKICVGGDSAGATLILSLLLYLGKIGQEKHPRGAKESYMPSMAVLISPWTALTSSLYKNTRSDFLDVSNLDRYAHQYAGYDSTLSVTNHSVSIKDPLVSPGNCTSFSWWRHAAPSKGFFVAYGEEEVFAPEIQKFVGLLTKAGVVATTSRTKGGIHAWPVASLFLSQADEDRHRGLRGIVEETSNRMQNC</sequence>
<dbReference type="Pfam" id="PF10340">
    <property type="entry name" value="Say1_Mug180"/>
    <property type="match status" value="1"/>
</dbReference>
<name>A0A3D8QUD2_9HELO</name>
<dbReference type="InterPro" id="IPR019436">
    <property type="entry name" value="Say1-like"/>
</dbReference>
<dbReference type="EMBL" id="PDLN01000015">
    <property type="protein sequence ID" value="RDW65362.1"/>
    <property type="molecule type" value="Genomic_DNA"/>
</dbReference>
<dbReference type="Proteomes" id="UP000256328">
    <property type="component" value="Unassembled WGS sequence"/>
</dbReference>
<dbReference type="AlphaFoldDB" id="A0A3D8QUD2"/>
<keyword evidence="4" id="KW-1185">Reference proteome</keyword>
<proteinExistence type="predicted"/>
<dbReference type="Gene3D" id="3.40.50.1820">
    <property type="entry name" value="alpha/beta hydrolase"/>
    <property type="match status" value="1"/>
</dbReference>
<evidence type="ECO:0000256" key="1">
    <source>
        <dbReference type="ARBA" id="ARBA00022801"/>
    </source>
</evidence>
<comment type="caution">
    <text evidence="3">The sequence shown here is derived from an EMBL/GenBank/DDBJ whole genome shotgun (WGS) entry which is preliminary data.</text>
</comment>
<dbReference type="PANTHER" id="PTHR48081">
    <property type="entry name" value="AB HYDROLASE SUPERFAMILY PROTEIN C4A8.06C"/>
    <property type="match status" value="1"/>
</dbReference>
<keyword evidence="2" id="KW-1133">Transmembrane helix</keyword>
<dbReference type="OrthoDB" id="408631at2759"/>
<accession>A0A3D8QUD2</accession>
<dbReference type="InterPro" id="IPR050300">
    <property type="entry name" value="GDXG_lipolytic_enzyme"/>
</dbReference>
<evidence type="ECO:0000313" key="3">
    <source>
        <dbReference type="EMBL" id="RDW65362.1"/>
    </source>
</evidence>
<dbReference type="SUPFAM" id="SSF53474">
    <property type="entry name" value="alpha/beta-Hydrolases"/>
    <property type="match status" value="1"/>
</dbReference>
<evidence type="ECO:0000256" key="2">
    <source>
        <dbReference type="SAM" id="Phobius"/>
    </source>
</evidence>
<protein>
    <recommendedName>
        <fullName evidence="5">Alpha/beta hydrolase fold-3 domain-containing protein</fullName>
    </recommendedName>
</protein>
<evidence type="ECO:0008006" key="5">
    <source>
        <dbReference type="Google" id="ProtNLM"/>
    </source>
</evidence>
<organism evidence="3 4">
    <name type="scientific">Coleophoma crateriformis</name>
    <dbReference type="NCBI Taxonomy" id="565419"/>
    <lineage>
        <taxon>Eukaryota</taxon>
        <taxon>Fungi</taxon>
        <taxon>Dikarya</taxon>
        <taxon>Ascomycota</taxon>
        <taxon>Pezizomycotina</taxon>
        <taxon>Leotiomycetes</taxon>
        <taxon>Helotiales</taxon>
        <taxon>Dermateaceae</taxon>
        <taxon>Coleophoma</taxon>
    </lineage>
</organism>
<evidence type="ECO:0000313" key="4">
    <source>
        <dbReference type="Proteomes" id="UP000256328"/>
    </source>
</evidence>
<feature type="transmembrane region" description="Helical" evidence="2">
    <location>
        <begin position="39"/>
        <end position="64"/>
    </location>
</feature>
<dbReference type="GO" id="GO:0016787">
    <property type="term" value="F:hydrolase activity"/>
    <property type="evidence" value="ECO:0007669"/>
    <property type="project" value="UniProtKB-KW"/>
</dbReference>
<reference evidence="3 4" key="1">
    <citation type="journal article" date="2018" name="IMA Fungus">
        <title>IMA Genome-F 9: Draft genome sequence of Annulohypoxylon stygium, Aspergillus mulundensis, Berkeleyomyces basicola (syn. Thielaviopsis basicola), Ceratocystis smalleyi, two Cercospora beticola strains, Coleophoma cylindrospora, Fusarium fracticaudum, Phialophora cf. hyalina, and Morchella septimelata.</title>
        <authorList>
            <person name="Wingfield B.D."/>
            <person name="Bills G.F."/>
            <person name="Dong Y."/>
            <person name="Huang W."/>
            <person name="Nel W.J."/>
            <person name="Swalarsk-Parry B.S."/>
            <person name="Vaghefi N."/>
            <person name="Wilken P.M."/>
            <person name="An Z."/>
            <person name="de Beer Z.W."/>
            <person name="De Vos L."/>
            <person name="Chen L."/>
            <person name="Duong T.A."/>
            <person name="Gao Y."/>
            <person name="Hammerbacher A."/>
            <person name="Kikkert J.R."/>
            <person name="Li Y."/>
            <person name="Li H."/>
            <person name="Li K."/>
            <person name="Li Q."/>
            <person name="Liu X."/>
            <person name="Ma X."/>
            <person name="Naidoo K."/>
            <person name="Pethybridge S.J."/>
            <person name="Sun J."/>
            <person name="Steenkamp E.T."/>
            <person name="van der Nest M.A."/>
            <person name="van Wyk S."/>
            <person name="Wingfield M.J."/>
            <person name="Xiong C."/>
            <person name="Yue Q."/>
            <person name="Zhang X."/>
        </authorList>
    </citation>
    <scope>NUCLEOTIDE SEQUENCE [LARGE SCALE GENOMIC DNA]</scope>
    <source>
        <strain evidence="3 4">BP5796</strain>
    </source>
</reference>
<keyword evidence="2" id="KW-0812">Transmembrane</keyword>
<keyword evidence="2" id="KW-0472">Membrane</keyword>
<dbReference type="InterPro" id="IPR029058">
    <property type="entry name" value="AB_hydrolase_fold"/>
</dbReference>